<name>A0AC61SA09_9EURY</name>
<keyword evidence="1" id="KW-0808">Transferase</keyword>
<dbReference type="EMBL" id="QYBA01000182">
    <property type="protein sequence ID" value="TKY91514.1"/>
    <property type="molecule type" value="Genomic_DNA"/>
</dbReference>
<reference evidence="1" key="1">
    <citation type="submission" date="2018-09" db="EMBL/GenBank/DDBJ databases">
        <title>A genomic encyclopedia of anaerobic methanotrophic archaea.</title>
        <authorList>
            <person name="Skennerton C.T."/>
            <person name="Chadwick G.L."/>
            <person name="Laso-Perez R."/>
            <person name="Leu A.O."/>
            <person name="Speth D.R."/>
            <person name="Yu H."/>
            <person name="Morgan-Lang C."/>
            <person name="Hatzenpichler R."/>
            <person name="Goudeau D."/>
            <person name="Malmstrom R."/>
            <person name="Woyke T."/>
            <person name="Hallam S."/>
            <person name="Tyson G.W."/>
            <person name="Wegener G."/>
            <person name="Boetius A."/>
            <person name="Orphan V.J."/>
        </authorList>
    </citation>
    <scope>NUCLEOTIDE SEQUENCE</scope>
    <source>
        <strain evidence="1">CONS3730D10UFb2</strain>
    </source>
</reference>
<proteinExistence type="predicted"/>
<comment type="caution">
    <text evidence="1">The sequence shown here is derived from an EMBL/GenBank/DDBJ whole genome shotgun (WGS) entry which is preliminary data.</text>
</comment>
<keyword evidence="1" id="KW-0418">Kinase</keyword>
<evidence type="ECO:0000313" key="2">
    <source>
        <dbReference type="Proteomes" id="UP000315423"/>
    </source>
</evidence>
<organism evidence="1 2">
    <name type="scientific">Candidatus Methanomarinus sp</name>
    <dbReference type="NCBI Taxonomy" id="3386244"/>
    <lineage>
        <taxon>Archaea</taxon>
        <taxon>Methanobacteriati</taxon>
        <taxon>Methanobacteriota</taxon>
        <taxon>Stenosarchaea group</taxon>
        <taxon>Methanomicrobia</taxon>
        <taxon>Methanosarcinales</taxon>
        <taxon>ANME-2 cluster</taxon>
        <taxon>Candidatus Methanocomedenaceae</taxon>
        <taxon>Candidatus Methanomarinus</taxon>
    </lineage>
</organism>
<protein>
    <submittedName>
        <fullName evidence="1">Sensor histidine kinase</fullName>
    </submittedName>
</protein>
<feature type="non-terminal residue" evidence="1">
    <location>
        <position position="1"/>
    </location>
</feature>
<dbReference type="Proteomes" id="UP000315423">
    <property type="component" value="Unassembled WGS sequence"/>
</dbReference>
<evidence type="ECO:0000313" key="1">
    <source>
        <dbReference type="EMBL" id="TKY91514.1"/>
    </source>
</evidence>
<gene>
    <name evidence="1" type="ORF">C5S46_05435</name>
</gene>
<sequence>SSHSDLTLYSVTDILEDVIKHHPSTTFNIEGQSQVLANECLNSVFENLISNAIIHGKIDRIDIKIEGDAKYCRISIIDQGIGIPGEIKDKIFDKKFAYGETGKTGLGLYVVREVMQYYGGYVCVEDNTPKGTVVTLVFRKVK</sequence>
<accession>A0AC61SA09</accession>